<feature type="domain" description="N-acetyltransferase" evidence="3">
    <location>
        <begin position="245"/>
        <end position="411"/>
    </location>
</feature>
<dbReference type="EMBL" id="AP022871">
    <property type="protein sequence ID" value="BCB89727.1"/>
    <property type="molecule type" value="Genomic_DNA"/>
</dbReference>
<dbReference type="AlphaFoldDB" id="A0A6F8YUB3"/>
<name>A0A6F8YUB3_9ACTN</name>
<dbReference type="SUPFAM" id="SSF55729">
    <property type="entry name" value="Acyl-CoA N-acyltransferases (Nat)"/>
    <property type="match status" value="1"/>
</dbReference>
<dbReference type="InterPro" id="IPR016181">
    <property type="entry name" value="Acyl_CoA_acyltransferase"/>
</dbReference>
<dbReference type="InterPro" id="IPR029058">
    <property type="entry name" value="AB_hydrolase_fold"/>
</dbReference>
<dbReference type="RefSeq" id="WP_173161719.1">
    <property type="nucleotide sequence ID" value="NZ_AP022871.1"/>
</dbReference>
<evidence type="ECO:0000313" key="5">
    <source>
        <dbReference type="Proteomes" id="UP000503011"/>
    </source>
</evidence>
<dbReference type="InterPro" id="IPR020802">
    <property type="entry name" value="TesA-like"/>
</dbReference>
<reference evidence="4 5" key="2">
    <citation type="submission" date="2020-03" db="EMBL/GenBank/DDBJ databases">
        <authorList>
            <person name="Ichikawa N."/>
            <person name="Kimura A."/>
            <person name="Kitahashi Y."/>
            <person name="Uohara A."/>
        </authorList>
    </citation>
    <scope>NUCLEOTIDE SEQUENCE [LARGE SCALE GENOMIC DNA]</scope>
    <source>
        <strain evidence="4 5">NBRC 105367</strain>
    </source>
</reference>
<keyword evidence="2" id="KW-0378">Hydrolase</keyword>
<evidence type="ECO:0000256" key="2">
    <source>
        <dbReference type="ARBA" id="ARBA00022801"/>
    </source>
</evidence>
<sequence>MTEAPIRSSRWISRTRPCPDAPVQVVCLPNAGAGPSMYSRWAAAFGDRGEVVAVALPGRESRSSEPVATDLNALARRIAVALLSTLDRPYVLFGHSMGALLAYTIAQVLPAVGGTAPLRLVMSAARPPDLSLPAAAATDGDDDLVASLRELGGMPEEILAHPDLLEVLLDPLRIDLAAVTAFQPLPGPPPSCPVALVAGTGDTHAPPAVVAGWRRFLTGAAPVYALPGNHFYLRESMNMETLRTIVFPDDDPAGLADSALYGSFAVEPFDGDEAALAALAAARPPGRSGLHRDPGRDLLRLAVRDGDRLVAYADGRAGADDDGALHIRIVVHPDVARRGLGGLLLDECQGFATAVGRGELVTTVDRHDEVSAAWLAARGFRPAEDLDGPRCPVGASAVAVETGVAWRLRMGG</sequence>
<dbReference type="PROSITE" id="PS51186">
    <property type="entry name" value="GNAT"/>
    <property type="match status" value="1"/>
</dbReference>
<dbReference type="InterPro" id="IPR000182">
    <property type="entry name" value="GNAT_dom"/>
</dbReference>
<dbReference type="SMART" id="SM00824">
    <property type="entry name" value="PKS_TE"/>
    <property type="match status" value="1"/>
</dbReference>
<accession>A0A6F8YUB3</accession>
<dbReference type="GO" id="GO:0008610">
    <property type="term" value="P:lipid biosynthetic process"/>
    <property type="evidence" value="ECO:0007669"/>
    <property type="project" value="TreeGrafter"/>
</dbReference>
<dbReference type="Pfam" id="PF00975">
    <property type="entry name" value="Thioesterase"/>
    <property type="match status" value="1"/>
</dbReference>
<dbReference type="Gene3D" id="3.40.50.1820">
    <property type="entry name" value="alpha/beta hydrolase"/>
    <property type="match status" value="1"/>
</dbReference>
<evidence type="ECO:0000259" key="3">
    <source>
        <dbReference type="PROSITE" id="PS51186"/>
    </source>
</evidence>
<dbReference type="GO" id="GO:0016747">
    <property type="term" value="F:acyltransferase activity, transferring groups other than amino-acyl groups"/>
    <property type="evidence" value="ECO:0007669"/>
    <property type="project" value="InterPro"/>
</dbReference>
<dbReference type="PANTHER" id="PTHR11487">
    <property type="entry name" value="THIOESTERASE"/>
    <property type="match status" value="1"/>
</dbReference>
<dbReference type="KEGG" id="psuu:Psuf_070400"/>
<dbReference type="Proteomes" id="UP000503011">
    <property type="component" value="Chromosome"/>
</dbReference>
<gene>
    <name evidence="4" type="ORF">Psuf_070400</name>
</gene>
<keyword evidence="5" id="KW-1185">Reference proteome</keyword>
<dbReference type="Pfam" id="PF00583">
    <property type="entry name" value="Acetyltransf_1"/>
    <property type="match status" value="1"/>
</dbReference>
<dbReference type="CDD" id="cd04301">
    <property type="entry name" value="NAT_SF"/>
    <property type="match status" value="1"/>
</dbReference>
<proteinExistence type="inferred from homology"/>
<dbReference type="PANTHER" id="PTHR11487:SF0">
    <property type="entry name" value="S-ACYL FATTY ACID SYNTHASE THIOESTERASE, MEDIUM CHAIN"/>
    <property type="match status" value="1"/>
</dbReference>
<dbReference type="InterPro" id="IPR001031">
    <property type="entry name" value="Thioesterase"/>
</dbReference>
<dbReference type="InterPro" id="IPR012223">
    <property type="entry name" value="TEII"/>
</dbReference>
<evidence type="ECO:0000313" key="4">
    <source>
        <dbReference type="EMBL" id="BCB89727.1"/>
    </source>
</evidence>
<dbReference type="SUPFAM" id="SSF53474">
    <property type="entry name" value="alpha/beta-Hydrolases"/>
    <property type="match status" value="1"/>
</dbReference>
<dbReference type="Gene3D" id="3.40.630.30">
    <property type="match status" value="1"/>
</dbReference>
<evidence type="ECO:0000256" key="1">
    <source>
        <dbReference type="ARBA" id="ARBA00007169"/>
    </source>
</evidence>
<protein>
    <recommendedName>
        <fullName evidence="3">N-acetyltransferase domain-containing protein</fullName>
    </recommendedName>
</protein>
<organism evidence="4 5">
    <name type="scientific">Phytohabitans suffuscus</name>
    <dbReference type="NCBI Taxonomy" id="624315"/>
    <lineage>
        <taxon>Bacteria</taxon>
        <taxon>Bacillati</taxon>
        <taxon>Actinomycetota</taxon>
        <taxon>Actinomycetes</taxon>
        <taxon>Micromonosporales</taxon>
        <taxon>Micromonosporaceae</taxon>
    </lineage>
</organism>
<reference evidence="4 5" key="1">
    <citation type="submission" date="2020-03" db="EMBL/GenBank/DDBJ databases">
        <title>Whole genome shotgun sequence of Phytohabitans suffuscus NBRC 105367.</title>
        <authorList>
            <person name="Komaki H."/>
            <person name="Tamura T."/>
        </authorList>
    </citation>
    <scope>NUCLEOTIDE SEQUENCE [LARGE SCALE GENOMIC DNA]</scope>
    <source>
        <strain evidence="4 5">NBRC 105367</strain>
    </source>
</reference>
<comment type="similarity">
    <text evidence="1">Belongs to the thioesterase family.</text>
</comment>
<dbReference type="GO" id="GO:0016787">
    <property type="term" value="F:hydrolase activity"/>
    <property type="evidence" value="ECO:0007669"/>
    <property type="project" value="UniProtKB-KW"/>
</dbReference>